<organism evidence="1 2">
    <name type="scientific">Paramuricea clavata</name>
    <name type="common">Red gorgonian</name>
    <name type="synonym">Violescent sea-whip</name>
    <dbReference type="NCBI Taxonomy" id="317549"/>
    <lineage>
        <taxon>Eukaryota</taxon>
        <taxon>Metazoa</taxon>
        <taxon>Cnidaria</taxon>
        <taxon>Anthozoa</taxon>
        <taxon>Octocorallia</taxon>
        <taxon>Malacalcyonacea</taxon>
        <taxon>Plexauridae</taxon>
        <taxon>Paramuricea</taxon>
    </lineage>
</organism>
<dbReference type="EMBL" id="CACRXK020012626">
    <property type="protein sequence ID" value="CAB4023681.1"/>
    <property type="molecule type" value="Genomic_DNA"/>
</dbReference>
<dbReference type="AlphaFoldDB" id="A0A7D9J7U7"/>
<comment type="caution">
    <text evidence="1">The sequence shown here is derived from an EMBL/GenBank/DDBJ whole genome shotgun (WGS) entry which is preliminary data.</text>
</comment>
<proteinExistence type="predicted"/>
<accession>A0A7D9J7U7</accession>
<evidence type="ECO:0000313" key="1">
    <source>
        <dbReference type="EMBL" id="CAB4023681.1"/>
    </source>
</evidence>
<gene>
    <name evidence="1" type="ORF">PACLA_8A037243</name>
</gene>
<name>A0A7D9J7U7_PARCT</name>
<evidence type="ECO:0000313" key="2">
    <source>
        <dbReference type="Proteomes" id="UP001152795"/>
    </source>
</evidence>
<protein>
    <submittedName>
        <fullName evidence="1">Uncharacterized protein</fullName>
    </submittedName>
</protein>
<keyword evidence="2" id="KW-1185">Reference proteome</keyword>
<dbReference type="Proteomes" id="UP001152795">
    <property type="component" value="Unassembled WGS sequence"/>
</dbReference>
<reference evidence="1" key="1">
    <citation type="submission" date="2020-04" db="EMBL/GenBank/DDBJ databases">
        <authorList>
            <person name="Alioto T."/>
            <person name="Alioto T."/>
            <person name="Gomez Garrido J."/>
        </authorList>
    </citation>
    <scope>NUCLEOTIDE SEQUENCE</scope>
    <source>
        <strain evidence="1">A484AB</strain>
    </source>
</reference>
<sequence length="110" mass="13052">MKKIISKREREDNGNDVVLYLTEKAEMEKGMRGKVFELKKAEQEVERSRLESKLSRLKIIILEHQSNLFKSLIEQQQQNQQQSQAIQMMLLQQQQQQTQAFMAMLEKLTK</sequence>